<dbReference type="EMBL" id="CP044427">
    <property type="protein sequence ID" value="QFG68071.1"/>
    <property type="molecule type" value="Genomic_DNA"/>
</dbReference>
<protein>
    <submittedName>
        <fullName evidence="1">Uncharacterized protein</fullName>
    </submittedName>
</protein>
<name>A0A5J6V4L7_9MICO</name>
<accession>A0A5J6V4L7</accession>
<sequence length="86" mass="8874">MPTVDVAATRQAASDLTEAAENIHHARPAVAVASISDQVPDAVSRSVLGGLQAALQLRLQDLSGEIDTMSTAMSTLADNVEKAMDG</sequence>
<organism evidence="1 2">
    <name type="scientific">Ornithinimicrobium pratense</name>
    <dbReference type="NCBI Taxonomy" id="2593973"/>
    <lineage>
        <taxon>Bacteria</taxon>
        <taxon>Bacillati</taxon>
        <taxon>Actinomycetota</taxon>
        <taxon>Actinomycetes</taxon>
        <taxon>Micrococcales</taxon>
        <taxon>Ornithinimicrobiaceae</taxon>
        <taxon>Ornithinimicrobium</taxon>
    </lineage>
</organism>
<dbReference type="KEGG" id="serw:FY030_04465"/>
<evidence type="ECO:0000313" key="1">
    <source>
        <dbReference type="EMBL" id="QFG68071.1"/>
    </source>
</evidence>
<keyword evidence="2" id="KW-1185">Reference proteome</keyword>
<dbReference type="Proteomes" id="UP000326546">
    <property type="component" value="Chromosome"/>
</dbReference>
<dbReference type="AlphaFoldDB" id="A0A5J6V4L7"/>
<gene>
    <name evidence="1" type="ORF">FY030_04465</name>
</gene>
<reference evidence="1 2" key="1">
    <citation type="submission" date="2019-09" db="EMBL/GenBank/DDBJ databases">
        <title>Serinicoccus pratensis sp. nov., isolated from meadow soil.</title>
        <authorList>
            <person name="Zhang W."/>
        </authorList>
    </citation>
    <scope>NUCLEOTIDE SEQUENCE [LARGE SCALE GENOMIC DNA]</scope>
    <source>
        <strain evidence="1 2">W204</strain>
    </source>
</reference>
<evidence type="ECO:0000313" key="2">
    <source>
        <dbReference type="Proteomes" id="UP000326546"/>
    </source>
</evidence>
<proteinExistence type="predicted"/>
<dbReference type="RefSeq" id="WP_158060461.1">
    <property type="nucleotide sequence ID" value="NZ_CP044427.1"/>
</dbReference>